<accession>A0AAE9D2V7</accession>
<proteinExistence type="inferred from homology"/>
<evidence type="ECO:0000256" key="1">
    <source>
        <dbReference type="ARBA" id="ARBA00004167"/>
    </source>
</evidence>
<reference evidence="10 12" key="1">
    <citation type="submission" date="2022-04" db="EMBL/GenBank/DDBJ databases">
        <title>Chromosome-level reference genomes for two strains of Caenorhabditis briggsae: an improved platform for comparative genomics.</title>
        <authorList>
            <person name="Stevens L."/>
            <person name="Andersen E."/>
        </authorList>
    </citation>
    <scope>NUCLEOTIDE SEQUENCE [LARGE SCALE GENOMIC DNA]</scope>
    <source>
        <strain evidence="10">VX34</strain>
        <tissue evidence="10">Whole-organism</tissue>
    </source>
</reference>
<keyword evidence="12" id="KW-1185">Reference proteome</keyword>
<evidence type="ECO:0000256" key="4">
    <source>
        <dbReference type="ARBA" id="ARBA00022679"/>
    </source>
</evidence>
<reference evidence="9 11" key="2">
    <citation type="submission" date="2022-05" db="EMBL/GenBank/DDBJ databases">
        <title>Chromosome-level reference genomes for two strains of Caenorhabditis briggsae: an improved platform for comparative genomics.</title>
        <authorList>
            <person name="Stevens L."/>
            <person name="Andersen E.C."/>
        </authorList>
    </citation>
    <scope>NUCLEOTIDE SEQUENCE [LARGE SCALE GENOMIC DNA]</scope>
    <source>
        <strain evidence="9">QX1410_ONT</strain>
        <tissue evidence="9">Whole-organism</tissue>
    </source>
</reference>
<keyword evidence="7" id="KW-0472">Membrane</keyword>
<keyword evidence="5" id="KW-0812">Transmembrane</keyword>
<dbReference type="InterPro" id="IPR008166">
    <property type="entry name" value="Glyco_transf_92"/>
</dbReference>
<dbReference type="PANTHER" id="PTHR21461">
    <property type="entry name" value="GLYCOSYLTRANSFERASE FAMILY 92 PROTEIN"/>
    <property type="match status" value="1"/>
</dbReference>
<dbReference type="EMBL" id="CP092623">
    <property type="protein sequence ID" value="UMM26165.1"/>
    <property type="molecule type" value="Genomic_DNA"/>
</dbReference>
<evidence type="ECO:0000256" key="8">
    <source>
        <dbReference type="RuleBase" id="RU366017"/>
    </source>
</evidence>
<dbReference type="AlphaFoldDB" id="A0AAE9D2V7"/>
<protein>
    <recommendedName>
        <fullName evidence="8">Glycosyltransferase family 92 protein</fullName>
        <ecNumber evidence="8">2.4.1.-</ecNumber>
    </recommendedName>
</protein>
<keyword evidence="3 8" id="KW-0328">Glycosyltransferase</keyword>
<dbReference type="EMBL" id="CP090894">
    <property type="protein sequence ID" value="ULT92910.1"/>
    <property type="molecule type" value="Genomic_DNA"/>
</dbReference>
<evidence type="ECO:0000313" key="12">
    <source>
        <dbReference type="Proteomes" id="UP000829354"/>
    </source>
</evidence>
<name>A0AAE9D2V7_CAEBR</name>
<dbReference type="GO" id="GO:0016020">
    <property type="term" value="C:membrane"/>
    <property type="evidence" value="ECO:0007669"/>
    <property type="project" value="UniProtKB-SubCell"/>
</dbReference>
<keyword evidence="4 8" id="KW-0808">Transferase</keyword>
<evidence type="ECO:0000313" key="10">
    <source>
        <dbReference type="EMBL" id="UMM26165.1"/>
    </source>
</evidence>
<dbReference type="Pfam" id="PF01697">
    <property type="entry name" value="Glyco_transf_92"/>
    <property type="match status" value="2"/>
</dbReference>
<dbReference type="Proteomes" id="UP000829354">
    <property type="component" value="Chromosome IV"/>
</dbReference>
<gene>
    <name evidence="9" type="ORF">L3Y34_002829</name>
    <name evidence="10" type="ORF">L5515_009987</name>
</gene>
<sequence>MYGKQTSWLPIVDFVEHHKLEGVTQFYFYVGEISVHDEKILNDYVRTGEMEVIKMQDKYKRAVFGNSDPGIGEILIQVMSIVKDKDYPAKYKNSKELENELIFKKYNQSLTPIWKGKKAIVRSDKIGIMSVHYAIAKYPGIKTLFANSTLAVLRHLRSTKHRINGSAWHLTPNENGTLPIFREVPLPPTFSETLREAIIKRVQFVYKTIPVNRSTIPSHLANMINHPDPCSKPWPDF</sequence>
<dbReference type="EC" id="2.4.1.-" evidence="8"/>
<dbReference type="GO" id="GO:0016757">
    <property type="term" value="F:glycosyltransferase activity"/>
    <property type="evidence" value="ECO:0007669"/>
    <property type="project" value="UniProtKB-UniRule"/>
</dbReference>
<dbReference type="PANTHER" id="PTHR21461:SF84">
    <property type="entry name" value="GLYCOSYLTRANSFERASE FAMILY 92 PROTEIN"/>
    <property type="match status" value="1"/>
</dbReference>
<evidence type="ECO:0000256" key="6">
    <source>
        <dbReference type="ARBA" id="ARBA00022989"/>
    </source>
</evidence>
<evidence type="ECO:0000313" key="11">
    <source>
        <dbReference type="Proteomes" id="UP000827892"/>
    </source>
</evidence>
<comment type="similarity">
    <text evidence="2 8">Belongs to the glycosyltransferase 92 family.</text>
</comment>
<comment type="subcellular location">
    <subcellularLocation>
        <location evidence="1">Membrane</location>
        <topology evidence="1">Single-pass membrane protein</topology>
    </subcellularLocation>
</comment>
<evidence type="ECO:0000256" key="3">
    <source>
        <dbReference type="ARBA" id="ARBA00022676"/>
    </source>
</evidence>
<evidence type="ECO:0000256" key="2">
    <source>
        <dbReference type="ARBA" id="ARBA00007647"/>
    </source>
</evidence>
<evidence type="ECO:0000313" key="9">
    <source>
        <dbReference type="EMBL" id="ULT92910.1"/>
    </source>
</evidence>
<organism evidence="9 11">
    <name type="scientific">Caenorhabditis briggsae</name>
    <dbReference type="NCBI Taxonomy" id="6238"/>
    <lineage>
        <taxon>Eukaryota</taxon>
        <taxon>Metazoa</taxon>
        <taxon>Ecdysozoa</taxon>
        <taxon>Nematoda</taxon>
        <taxon>Chromadorea</taxon>
        <taxon>Rhabditida</taxon>
        <taxon>Rhabditina</taxon>
        <taxon>Rhabditomorpha</taxon>
        <taxon>Rhabditoidea</taxon>
        <taxon>Rhabditidae</taxon>
        <taxon>Peloderinae</taxon>
        <taxon>Caenorhabditis</taxon>
    </lineage>
</organism>
<dbReference type="Proteomes" id="UP000827892">
    <property type="component" value="Chromosome IV"/>
</dbReference>
<evidence type="ECO:0000256" key="7">
    <source>
        <dbReference type="ARBA" id="ARBA00023136"/>
    </source>
</evidence>
<keyword evidence="6" id="KW-1133">Transmembrane helix</keyword>
<evidence type="ECO:0000256" key="5">
    <source>
        <dbReference type="ARBA" id="ARBA00022692"/>
    </source>
</evidence>